<gene>
    <name evidence="2" type="ORF">EDD60_1385</name>
</gene>
<dbReference type="RefSeq" id="WP_066444225.1">
    <property type="nucleotide sequence ID" value="NZ_JANKBF010000032.1"/>
</dbReference>
<evidence type="ECO:0000256" key="1">
    <source>
        <dbReference type="SAM" id="Phobius"/>
    </source>
</evidence>
<dbReference type="PANTHER" id="PTHR34821">
    <property type="entry name" value="INNER MEMBRANE PROTEIN YDCZ"/>
    <property type="match status" value="1"/>
</dbReference>
<organism evidence="2 3">
    <name type="scientific">Longibaculum muris</name>
    <dbReference type="NCBI Taxonomy" id="1796628"/>
    <lineage>
        <taxon>Bacteria</taxon>
        <taxon>Bacillati</taxon>
        <taxon>Bacillota</taxon>
        <taxon>Erysipelotrichia</taxon>
        <taxon>Erysipelotrichales</taxon>
        <taxon>Coprobacillaceae</taxon>
        <taxon>Longibaculum</taxon>
    </lineage>
</organism>
<dbReference type="AlphaFoldDB" id="A0A4R3YG48"/>
<dbReference type="EMBL" id="SMCQ01000038">
    <property type="protein sequence ID" value="TCV90971.1"/>
    <property type="molecule type" value="Genomic_DNA"/>
</dbReference>
<accession>A0A4R3YG48</accession>
<keyword evidence="1" id="KW-0812">Transmembrane</keyword>
<dbReference type="InterPro" id="IPR006750">
    <property type="entry name" value="YdcZ"/>
</dbReference>
<dbReference type="Proteomes" id="UP000295515">
    <property type="component" value="Unassembled WGS sequence"/>
</dbReference>
<feature type="transmembrane region" description="Helical" evidence="1">
    <location>
        <begin position="95"/>
        <end position="117"/>
    </location>
</feature>
<reference evidence="2 3" key="1">
    <citation type="submission" date="2019-03" db="EMBL/GenBank/DDBJ databases">
        <title>Genomic Encyclopedia of Type Strains, Phase IV (KMG-IV): sequencing the most valuable type-strain genomes for metagenomic binning, comparative biology and taxonomic classification.</title>
        <authorList>
            <person name="Goeker M."/>
        </authorList>
    </citation>
    <scope>NUCLEOTIDE SEQUENCE [LARGE SCALE GENOMIC DNA]</scope>
    <source>
        <strain evidence="2 3">DSM 29487</strain>
    </source>
</reference>
<dbReference type="PANTHER" id="PTHR34821:SF2">
    <property type="entry name" value="INNER MEMBRANE PROTEIN YDCZ"/>
    <property type="match status" value="1"/>
</dbReference>
<keyword evidence="1" id="KW-1133">Transmembrane helix</keyword>
<feature type="transmembrane region" description="Helical" evidence="1">
    <location>
        <begin position="35"/>
        <end position="57"/>
    </location>
</feature>
<comment type="caution">
    <text evidence="2">The sequence shown here is derived from an EMBL/GenBank/DDBJ whole genome shotgun (WGS) entry which is preliminary data.</text>
</comment>
<dbReference type="Pfam" id="PF04657">
    <property type="entry name" value="DMT_YdcZ"/>
    <property type="match status" value="1"/>
</dbReference>
<evidence type="ECO:0000313" key="3">
    <source>
        <dbReference type="Proteomes" id="UP000295515"/>
    </source>
</evidence>
<sequence>MIAILCATCAGVTIVLSRSVNGYLSQKIGAYQSTFFNYFTGFLMSSIFLILFGFVNLKGFQFDILMRQPTLLIGGMIGVFNILILNITVPKISPVQLTLITFVAQLLSGVVIDYCIYDIFSIQKLIGCLIVIVGLIAYQLSDE</sequence>
<dbReference type="GO" id="GO:0005886">
    <property type="term" value="C:plasma membrane"/>
    <property type="evidence" value="ECO:0007669"/>
    <property type="project" value="TreeGrafter"/>
</dbReference>
<feature type="transmembrane region" description="Helical" evidence="1">
    <location>
        <begin position="124"/>
        <end position="141"/>
    </location>
</feature>
<dbReference type="GeneID" id="98916858"/>
<proteinExistence type="predicted"/>
<feature type="transmembrane region" description="Helical" evidence="1">
    <location>
        <begin position="69"/>
        <end position="89"/>
    </location>
</feature>
<keyword evidence="3" id="KW-1185">Reference proteome</keyword>
<name>A0A4R3YG48_9FIRM</name>
<evidence type="ECO:0000313" key="2">
    <source>
        <dbReference type="EMBL" id="TCV90971.1"/>
    </source>
</evidence>
<protein>
    <submittedName>
        <fullName evidence="2">Uncharacterized membrane protein YdcZ (DUF606 family)</fullName>
    </submittedName>
</protein>
<keyword evidence="1" id="KW-0472">Membrane</keyword>